<accession>A0ABR4BT36</accession>
<evidence type="ECO:0000313" key="1">
    <source>
        <dbReference type="EMBL" id="KAL2060806.1"/>
    </source>
</evidence>
<reference evidence="1 2" key="1">
    <citation type="journal article" date="2024" name="Commun. Biol.">
        <title>Comparative genomic analysis of thermophilic fungi reveals convergent evolutionary adaptations and gene losses.</title>
        <authorList>
            <person name="Steindorff A.S."/>
            <person name="Aguilar-Pontes M.V."/>
            <person name="Robinson A.J."/>
            <person name="Andreopoulos B."/>
            <person name="LaButti K."/>
            <person name="Kuo A."/>
            <person name="Mondo S."/>
            <person name="Riley R."/>
            <person name="Otillar R."/>
            <person name="Haridas S."/>
            <person name="Lipzen A."/>
            <person name="Grimwood J."/>
            <person name="Schmutz J."/>
            <person name="Clum A."/>
            <person name="Reid I.D."/>
            <person name="Moisan M.C."/>
            <person name="Butler G."/>
            <person name="Nguyen T.T.M."/>
            <person name="Dewar K."/>
            <person name="Conant G."/>
            <person name="Drula E."/>
            <person name="Henrissat B."/>
            <person name="Hansel C."/>
            <person name="Singer S."/>
            <person name="Hutchinson M.I."/>
            <person name="de Vries R.P."/>
            <person name="Natvig D.O."/>
            <person name="Powell A.J."/>
            <person name="Tsang A."/>
            <person name="Grigoriev I.V."/>
        </authorList>
    </citation>
    <scope>NUCLEOTIDE SEQUENCE [LARGE SCALE GENOMIC DNA]</scope>
    <source>
        <strain evidence="1 2">CBS 494.80</strain>
    </source>
</reference>
<dbReference type="Proteomes" id="UP001595075">
    <property type="component" value="Unassembled WGS sequence"/>
</dbReference>
<gene>
    <name evidence="1" type="ORF">VTL71DRAFT_8858</name>
</gene>
<sequence>MYKKLIVHEIGNLASLEIGLEHLNLHCATRDNFPVIHWTPIRSTHFLNIQTNEILPISCNHFIISFHFLHAQIPQ</sequence>
<proteinExistence type="predicted"/>
<comment type="caution">
    <text evidence="1">The sequence shown here is derived from an EMBL/GenBank/DDBJ whole genome shotgun (WGS) entry which is preliminary data.</text>
</comment>
<name>A0ABR4BT36_9HELO</name>
<protein>
    <submittedName>
        <fullName evidence="1">Uncharacterized protein</fullName>
    </submittedName>
</protein>
<organism evidence="1 2">
    <name type="scientific">Oculimacula yallundae</name>
    <dbReference type="NCBI Taxonomy" id="86028"/>
    <lineage>
        <taxon>Eukaryota</taxon>
        <taxon>Fungi</taxon>
        <taxon>Dikarya</taxon>
        <taxon>Ascomycota</taxon>
        <taxon>Pezizomycotina</taxon>
        <taxon>Leotiomycetes</taxon>
        <taxon>Helotiales</taxon>
        <taxon>Ploettnerulaceae</taxon>
        <taxon>Oculimacula</taxon>
    </lineage>
</organism>
<keyword evidence="2" id="KW-1185">Reference proteome</keyword>
<dbReference type="EMBL" id="JAZHXI010000020">
    <property type="protein sequence ID" value="KAL2060806.1"/>
    <property type="molecule type" value="Genomic_DNA"/>
</dbReference>
<evidence type="ECO:0000313" key="2">
    <source>
        <dbReference type="Proteomes" id="UP001595075"/>
    </source>
</evidence>